<keyword evidence="4 6" id="KW-1133">Transmembrane helix</keyword>
<evidence type="ECO:0000256" key="5">
    <source>
        <dbReference type="ARBA" id="ARBA00023136"/>
    </source>
</evidence>
<keyword evidence="8" id="KW-1185">Reference proteome</keyword>
<evidence type="ECO:0000256" key="2">
    <source>
        <dbReference type="ARBA" id="ARBA00022475"/>
    </source>
</evidence>
<gene>
    <name evidence="7" type="ORF">AAFH96_19080</name>
</gene>
<evidence type="ECO:0000256" key="4">
    <source>
        <dbReference type="ARBA" id="ARBA00022989"/>
    </source>
</evidence>
<keyword evidence="2" id="KW-1003">Cell membrane</keyword>
<feature type="transmembrane region" description="Helical" evidence="6">
    <location>
        <begin position="174"/>
        <end position="195"/>
    </location>
</feature>
<keyword evidence="5 6" id="KW-0472">Membrane</keyword>
<reference evidence="7 8" key="1">
    <citation type="submission" date="2024-04" db="EMBL/GenBank/DDBJ databases">
        <title>Polymorphospora sp. isolated from Baiyangdian Lake in Xiong'an New Area.</title>
        <authorList>
            <person name="Zhang X."/>
            <person name="Liu J."/>
        </authorList>
    </citation>
    <scope>NUCLEOTIDE SEQUENCE [LARGE SCALE GENOMIC DNA]</scope>
    <source>
        <strain evidence="7 8">2-325</strain>
    </source>
</reference>
<protein>
    <recommendedName>
        <fullName evidence="9">O-antigen/teichoic acid export membrane protein</fullName>
    </recommendedName>
</protein>
<dbReference type="Proteomes" id="UP001582793">
    <property type="component" value="Unassembled WGS sequence"/>
</dbReference>
<evidence type="ECO:0000256" key="3">
    <source>
        <dbReference type="ARBA" id="ARBA00022692"/>
    </source>
</evidence>
<evidence type="ECO:0000313" key="8">
    <source>
        <dbReference type="Proteomes" id="UP001582793"/>
    </source>
</evidence>
<feature type="transmembrane region" description="Helical" evidence="6">
    <location>
        <begin position="143"/>
        <end position="167"/>
    </location>
</feature>
<dbReference type="Pfam" id="PF13440">
    <property type="entry name" value="Polysacc_synt_3"/>
    <property type="match status" value="1"/>
</dbReference>
<feature type="transmembrane region" description="Helical" evidence="6">
    <location>
        <begin position="68"/>
        <end position="92"/>
    </location>
</feature>
<dbReference type="PANTHER" id="PTHR30250">
    <property type="entry name" value="PST FAMILY PREDICTED COLANIC ACID TRANSPORTER"/>
    <property type="match status" value="1"/>
</dbReference>
<organism evidence="7 8">
    <name type="scientific">Polymorphospora lycopeni</name>
    <dbReference type="NCBI Taxonomy" id="3140240"/>
    <lineage>
        <taxon>Bacteria</taxon>
        <taxon>Bacillati</taxon>
        <taxon>Actinomycetota</taxon>
        <taxon>Actinomycetes</taxon>
        <taxon>Micromonosporales</taxon>
        <taxon>Micromonosporaceae</taxon>
        <taxon>Polymorphospora</taxon>
    </lineage>
</organism>
<feature type="transmembrane region" description="Helical" evidence="6">
    <location>
        <begin position="345"/>
        <end position="369"/>
    </location>
</feature>
<comment type="caution">
    <text evidence="7">The sequence shown here is derived from an EMBL/GenBank/DDBJ whole genome shotgun (WGS) entry which is preliminary data.</text>
</comment>
<proteinExistence type="predicted"/>
<keyword evidence="3 6" id="KW-0812">Transmembrane</keyword>
<feature type="transmembrane region" description="Helical" evidence="6">
    <location>
        <begin position="275"/>
        <end position="301"/>
    </location>
</feature>
<comment type="subcellular location">
    <subcellularLocation>
        <location evidence="1">Cell membrane</location>
        <topology evidence="1">Multi-pass membrane protein</topology>
    </subcellularLocation>
</comment>
<sequence>MTASPPQAPPARTGRIGALLRSSAVLRSSSVLRSAAALYGSTVVTAGLGFAFWAVAARLASPAEVGSAAAAISAMQLLGSFCTLGLGSLLISELAKRPETTTRVVSASLAVSATVGLVLSLGVAVVVGPVLGRGGPLFGSVPGILVFALGCAAHAATAVLDLALVGARLPARQLLRNTVFAVAKLALLPVAAALAGLSTSMIYLAWLLGSVLSVVAVLSRSSRPSRWLRPPAPPTVLRGLGAQAAGHHAINVSAHAPSLVLPMVVVAVLHPVHNAGFYMALQIASFAWAIGVHLSTALFAVSAHDHGRLRRELLLALRVSLLVTVAGVAGALLLGGWLLGLLGPAYALAAPALVVLFAVSLPSAVKALFIAVCRVQGRLRLAATATVAGSAAEILAGVAGARYGVTGVAVGLLVANLVQGVLMWPRVAGAAGFAGPWPRRITGDG</sequence>
<feature type="transmembrane region" description="Helical" evidence="6">
    <location>
        <begin position="405"/>
        <end position="424"/>
    </location>
</feature>
<feature type="transmembrane region" description="Helical" evidence="6">
    <location>
        <begin position="248"/>
        <end position="269"/>
    </location>
</feature>
<evidence type="ECO:0000313" key="7">
    <source>
        <dbReference type="EMBL" id="MFB6395193.1"/>
    </source>
</evidence>
<dbReference type="PANTHER" id="PTHR30250:SF11">
    <property type="entry name" value="O-ANTIGEN TRANSPORTER-RELATED"/>
    <property type="match status" value="1"/>
</dbReference>
<feature type="transmembrane region" description="Helical" evidence="6">
    <location>
        <begin position="36"/>
        <end position="56"/>
    </location>
</feature>
<feature type="transmembrane region" description="Helical" evidence="6">
    <location>
        <begin position="104"/>
        <end position="131"/>
    </location>
</feature>
<evidence type="ECO:0000256" key="6">
    <source>
        <dbReference type="SAM" id="Phobius"/>
    </source>
</evidence>
<feature type="transmembrane region" description="Helical" evidence="6">
    <location>
        <begin position="313"/>
        <end position="339"/>
    </location>
</feature>
<feature type="transmembrane region" description="Helical" evidence="6">
    <location>
        <begin position="201"/>
        <end position="219"/>
    </location>
</feature>
<name>A0ABV5CWN6_9ACTN</name>
<dbReference type="InterPro" id="IPR050833">
    <property type="entry name" value="Poly_Biosynth_Transport"/>
</dbReference>
<evidence type="ECO:0008006" key="9">
    <source>
        <dbReference type="Google" id="ProtNLM"/>
    </source>
</evidence>
<dbReference type="RefSeq" id="WP_375735091.1">
    <property type="nucleotide sequence ID" value="NZ_JBCGDC010000053.1"/>
</dbReference>
<evidence type="ECO:0000256" key="1">
    <source>
        <dbReference type="ARBA" id="ARBA00004651"/>
    </source>
</evidence>
<dbReference type="EMBL" id="JBCGDC010000053">
    <property type="protein sequence ID" value="MFB6395193.1"/>
    <property type="molecule type" value="Genomic_DNA"/>
</dbReference>
<accession>A0ABV5CWN6</accession>